<sequence length="63" mass="7376">MKIFKKKSAGELFIHRHTLSYRLKQIETRTGCSLKSTDDRMKLQLSIMAYRLSGLLDQMRTIS</sequence>
<name>A0A5S9M1Y9_BACIA</name>
<dbReference type="Pfam" id="PF13556">
    <property type="entry name" value="HTH_30"/>
    <property type="match status" value="1"/>
</dbReference>
<proteinExistence type="predicted"/>
<organism evidence="2 3">
    <name type="scientific">Bacillus safensis</name>
    <dbReference type="NCBI Taxonomy" id="561879"/>
    <lineage>
        <taxon>Bacteria</taxon>
        <taxon>Bacillati</taxon>
        <taxon>Bacillota</taxon>
        <taxon>Bacilli</taxon>
        <taxon>Bacillales</taxon>
        <taxon>Bacillaceae</taxon>
        <taxon>Bacillus</taxon>
    </lineage>
</organism>
<protein>
    <recommendedName>
        <fullName evidence="1">PucR C-terminal helix-turn-helix domain-containing protein</fullName>
    </recommendedName>
</protein>
<dbReference type="PANTHER" id="PTHR33744">
    <property type="entry name" value="CARBOHYDRATE DIACID REGULATOR"/>
    <property type="match status" value="1"/>
</dbReference>
<evidence type="ECO:0000313" key="3">
    <source>
        <dbReference type="Proteomes" id="UP000464658"/>
    </source>
</evidence>
<dbReference type="InterPro" id="IPR025736">
    <property type="entry name" value="PucR_C-HTH_dom"/>
</dbReference>
<dbReference type="AlphaFoldDB" id="A0A5S9M1Y9"/>
<gene>
    <name evidence="2" type="ORF">BsIDN1_12280</name>
</gene>
<dbReference type="InterPro" id="IPR042070">
    <property type="entry name" value="PucR_C-HTH_sf"/>
</dbReference>
<dbReference type="Gene3D" id="1.10.10.2840">
    <property type="entry name" value="PucR C-terminal helix-turn-helix domain"/>
    <property type="match status" value="1"/>
</dbReference>
<accession>A0A5S9M1Y9</accession>
<reference evidence="2 3" key="1">
    <citation type="submission" date="2019-12" db="EMBL/GenBank/DDBJ databases">
        <title>Full genome sequence of a Bacillus safensis strain isolated from commercially available natto in Indonesia.</title>
        <authorList>
            <person name="Yoshida M."/>
            <person name="Uomi M."/>
            <person name="Waturangi D."/>
            <person name="Ekaputri J.J."/>
            <person name="Setiamarga D.H.E."/>
        </authorList>
    </citation>
    <scope>NUCLEOTIDE SEQUENCE [LARGE SCALE GENOMIC DNA]</scope>
    <source>
        <strain evidence="2 3">IDN1</strain>
    </source>
</reference>
<feature type="domain" description="PucR C-terminal helix-turn-helix" evidence="1">
    <location>
        <begin position="6"/>
        <end position="48"/>
    </location>
</feature>
<dbReference type="EMBL" id="AP021906">
    <property type="protein sequence ID" value="BBP87610.1"/>
    <property type="molecule type" value="Genomic_DNA"/>
</dbReference>
<evidence type="ECO:0000313" key="2">
    <source>
        <dbReference type="EMBL" id="BBP87610.1"/>
    </source>
</evidence>
<dbReference type="InterPro" id="IPR051448">
    <property type="entry name" value="CdaR-like_regulators"/>
</dbReference>
<dbReference type="Proteomes" id="UP000464658">
    <property type="component" value="Chromosome"/>
</dbReference>
<evidence type="ECO:0000259" key="1">
    <source>
        <dbReference type="Pfam" id="PF13556"/>
    </source>
</evidence>